<feature type="transmembrane region" description="Helical" evidence="2">
    <location>
        <begin position="12"/>
        <end position="35"/>
    </location>
</feature>
<comment type="caution">
    <text evidence="4">The sequence shown here is derived from an EMBL/GenBank/DDBJ whole genome shotgun (WGS) entry which is preliminary data.</text>
</comment>
<evidence type="ECO:0000259" key="3">
    <source>
        <dbReference type="PROSITE" id="PS50110"/>
    </source>
</evidence>
<dbReference type="AlphaFoldDB" id="A0A2T1DTB3"/>
<keyword evidence="1" id="KW-0597">Phosphoprotein</keyword>
<dbReference type="Gene3D" id="3.40.50.2300">
    <property type="match status" value="1"/>
</dbReference>
<feature type="domain" description="Response regulatory" evidence="3">
    <location>
        <begin position="117"/>
        <end position="230"/>
    </location>
</feature>
<keyword evidence="2" id="KW-0472">Membrane</keyword>
<dbReference type="EMBL" id="PVWK01000160">
    <property type="protein sequence ID" value="PSB23624.1"/>
    <property type="molecule type" value="Genomic_DNA"/>
</dbReference>
<gene>
    <name evidence="4" type="ORF">C7B82_30585</name>
</gene>
<proteinExistence type="predicted"/>
<dbReference type="InterPro" id="IPR011006">
    <property type="entry name" value="CheY-like_superfamily"/>
</dbReference>
<dbReference type="SMART" id="SM00448">
    <property type="entry name" value="REC"/>
    <property type="match status" value="1"/>
</dbReference>
<evidence type="ECO:0000313" key="4">
    <source>
        <dbReference type="EMBL" id="PSB23624.1"/>
    </source>
</evidence>
<dbReference type="OrthoDB" id="9180348at2"/>
<dbReference type="SUPFAM" id="SSF52172">
    <property type="entry name" value="CheY-like"/>
    <property type="match status" value="1"/>
</dbReference>
<reference evidence="5" key="1">
    <citation type="submission" date="2018-02" db="EMBL/GenBank/DDBJ databases">
        <authorList>
            <person name="Moore K."/>
            <person name="Momper L."/>
        </authorList>
    </citation>
    <scope>NUCLEOTIDE SEQUENCE [LARGE SCALE GENOMIC DNA]</scope>
    <source>
        <strain evidence="5">ULC18</strain>
    </source>
</reference>
<evidence type="ECO:0000256" key="1">
    <source>
        <dbReference type="PROSITE-ProRule" id="PRU00169"/>
    </source>
</evidence>
<dbReference type="CDD" id="cd00156">
    <property type="entry name" value="REC"/>
    <property type="match status" value="1"/>
</dbReference>
<sequence length="233" mass="25092">MTIDDLIKLLQVLVSLVQGLSWQLLILFVLIYFGAPLRNFVNNLGEFTFRAGTSGLEATAKRRIEAGVLLGSASALKSGDLADEQPHLPGAEEAREIATVVSQTLKPKVARQLAKASILWIDNNPADNAHEIRSLEALGIGFTLCSSIAEALEKIRVLPYHAIVSDMRQAGNPSEGYGLVQELQRLGVRTPVIIYGSSNDPSFKVEARAHGAFGGTGDPQELFSLVTMAVQRG</sequence>
<keyword evidence="5" id="KW-1185">Reference proteome</keyword>
<evidence type="ECO:0000313" key="5">
    <source>
        <dbReference type="Proteomes" id="UP000239576"/>
    </source>
</evidence>
<dbReference type="GO" id="GO:0000160">
    <property type="term" value="P:phosphorelay signal transduction system"/>
    <property type="evidence" value="ECO:0007669"/>
    <property type="project" value="InterPro"/>
</dbReference>
<accession>A0A2T1DTB3</accession>
<organism evidence="4 5">
    <name type="scientific">Stenomitos frigidus ULC18</name>
    <dbReference type="NCBI Taxonomy" id="2107698"/>
    <lineage>
        <taxon>Bacteria</taxon>
        <taxon>Bacillati</taxon>
        <taxon>Cyanobacteriota</taxon>
        <taxon>Cyanophyceae</taxon>
        <taxon>Leptolyngbyales</taxon>
        <taxon>Leptolyngbyaceae</taxon>
        <taxon>Stenomitos</taxon>
    </lineage>
</organism>
<keyword evidence="2" id="KW-0812">Transmembrane</keyword>
<reference evidence="4 5" key="2">
    <citation type="submission" date="2018-03" db="EMBL/GenBank/DDBJ databases">
        <title>The ancient ancestry and fast evolution of plastids.</title>
        <authorList>
            <person name="Moore K.R."/>
            <person name="Magnabosco C."/>
            <person name="Momper L."/>
            <person name="Gold D.A."/>
            <person name="Bosak T."/>
            <person name="Fournier G.P."/>
        </authorList>
    </citation>
    <scope>NUCLEOTIDE SEQUENCE [LARGE SCALE GENOMIC DNA]</scope>
    <source>
        <strain evidence="4 5">ULC18</strain>
    </source>
</reference>
<dbReference type="PROSITE" id="PS50110">
    <property type="entry name" value="RESPONSE_REGULATORY"/>
    <property type="match status" value="1"/>
</dbReference>
<dbReference type="Proteomes" id="UP000239576">
    <property type="component" value="Unassembled WGS sequence"/>
</dbReference>
<keyword evidence="2" id="KW-1133">Transmembrane helix</keyword>
<protein>
    <submittedName>
        <fullName evidence="4">Response regulator</fullName>
    </submittedName>
</protein>
<name>A0A2T1DTB3_9CYAN</name>
<feature type="modified residue" description="4-aspartylphosphate" evidence="1">
    <location>
        <position position="166"/>
    </location>
</feature>
<dbReference type="InterPro" id="IPR001789">
    <property type="entry name" value="Sig_transdc_resp-reg_receiver"/>
</dbReference>
<evidence type="ECO:0000256" key="2">
    <source>
        <dbReference type="SAM" id="Phobius"/>
    </source>
</evidence>
<dbReference type="RefSeq" id="WP_106261078.1">
    <property type="nucleotide sequence ID" value="NZ_CAWNSW010000141.1"/>
</dbReference>